<name>A0A8T2XU55_POPDE</name>
<reference evidence="1" key="1">
    <citation type="journal article" date="2021" name="J. Hered.">
        <title>Genome Assembly of Salicaceae Populus deltoides (Eastern Cottonwood) I-69 Based on Nanopore Sequencing and Hi-C Technologies.</title>
        <authorList>
            <person name="Bai S."/>
            <person name="Wu H."/>
            <person name="Zhang J."/>
            <person name="Pan Z."/>
            <person name="Zhao W."/>
            <person name="Li Z."/>
            <person name="Tong C."/>
        </authorList>
    </citation>
    <scope>NUCLEOTIDE SEQUENCE</scope>
    <source>
        <tissue evidence="1">Leaf</tissue>
    </source>
</reference>
<keyword evidence="2" id="KW-1185">Reference proteome</keyword>
<comment type="caution">
    <text evidence="1">The sequence shown here is derived from an EMBL/GenBank/DDBJ whole genome shotgun (WGS) entry which is preliminary data.</text>
</comment>
<evidence type="ECO:0000313" key="1">
    <source>
        <dbReference type="EMBL" id="KAH8495687.1"/>
    </source>
</evidence>
<dbReference type="EMBL" id="JACEGQ020000010">
    <property type="protein sequence ID" value="KAH8495687.1"/>
    <property type="molecule type" value="Genomic_DNA"/>
</dbReference>
<dbReference type="AlphaFoldDB" id="A0A8T2XU55"/>
<protein>
    <submittedName>
        <fullName evidence="1">Uncharacterized protein</fullName>
    </submittedName>
</protein>
<proteinExistence type="predicted"/>
<organism evidence="1 2">
    <name type="scientific">Populus deltoides</name>
    <name type="common">Eastern poplar</name>
    <name type="synonym">Eastern cottonwood</name>
    <dbReference type="NCBI Taxonomy" id="3696"/>
    <lineage>
        <taxon>Eukaryota</taxon>
        <taxon>Viridiplantae</taxon>
        <taxon>Streptophyta</taxon>
        <taxon>Embryophyta</taxon>
        <taxon>Tracheophyta</taxon>
        <taxon>Spermatophyta</taxon>
        <taxon>Magnoliopsida</taxon>
        <taxon>eudicotyledons</taxon>
        <taxon>Gunneridae</taxon>
        <taxon>Pentapetalae</taxon>
        <taxon>rosids</taxon>
        <taxon>fabids</taxon>
        <taxon>Malpighiales</taxon>
        <taxon>Salicaceae</taxon>
        <taxon>Saliceae</taxon>
        <taxon>Populus</taxon>
    </lineage>
</organism>
<sequence length="118" mass="12215">MAEISEIMRGSMAASVFVLSMILIATSCVLSDKERAAYTFAKLPRPNNRPTSYLLRSVVGIEEVLCSGGGGRACGGGSMSLGLTGGGGGVEKEGGGGQQSTQETVWDRLLMVCRGLVL</sequence>
<accession>A0A8T2XU55</accession>
<dbReference type="Proteomes" id="UP000807159">
    <property type="component" value="Chromosome 10"/>
</dbReference>
<gene>
    <name evidence="1" type="ORF">H0E87_018750</name>
</gene>
<evidence type="ECO:0000313" key="2">
    <source>
        <dbReference type="Proteomes" id="UP000807159"/>
    </source>
</evidence>